<accession>A0A1M5ZPA7</accession>
<feature type="transmembrane region" description="Helical" evidence="8">
    <location>
        <begin position="107"/>
        <end position="129"/>
    </location>
</feature>
<evidence type="ECO:0000256" key="8">
    <source>
        <dbReference type="RuleBase" id="RU363032"/>
    </source>
</evidence>
<dbReference type="RefSeq" id="WP_073604654.1">
    <property type="nucleotide sequence ID" value="NZ_FQXZ01000035.1"/>
</dbReference>
<dbReference type="GO" id="GO:0055085">
    <property type="term" value="P:transmembrane transport"/>
    <property type="evidence" value="ECO:0007669"/>
    <property type="project" value="InterPro"/>
</dbReference>
<gene>
    <name evidence="10" type="primary">sugB</name>
    <name evidence="10" type="ORF">VA7868_03031</name>
</gene>
<dbReference type="AlphaFoldDB" id="A0A1M5ZPA7"/>
<organism evidence="10 11">
    <name type="scientific">Vibrio aerogenes CECT 7868</name>
    <dbReference type="NCBI Taxonomy" id="1216006"/>
    <lineage>
        <taxon>Bacteria</taxon>
        <taxon>Pseudomonadati</taxon>
        <taxon>Pseudomonadota</taxon>
        <taxon>Gammaproteobacteria</taxon>
        <taxon>Vibrionales</taxon>
        <taxon>Vibrionaceae</taxon>
        <taxon>Vibrio</taxon>
    </lineage>
</organism>
<keyword evidence="5 8" id="KW-0812">Transmembrane</keyword>
<feature type="transmembrane region" description="Helical" evidence="8">
    <location>
        <begin position="75"/>
        <end position="95"/>
    </location>
</feature>
<proteinExistence type="inferred from homology"/>
<name>A0A1M5ZPA7_9VIBR</name>
<feature type="transmembrane region" description="Helical" evidence="8">
    <location>
        <begin position="12"/>
        <end position="35"/>
    </location>
</feature>
<feature type="transmembrane region" description="Helical" evidence="8">
    <location>
        <begin position="235"/>
        <end position="258"/>
    </location>
</feature>
<feature type="domain" description="ABC transmembrane type-1" evidence="9">
    <location>
        <begin position="69"/>
        <end position="258"/>
    </location>
</feature>
<comment type="subcellular location">
    <subcellularLocation>
        <location evidence="1">Cell inner membrane</location>
        <topology evidence="1">Multi-pass membrane protein</topology>
    </subcellularLocation>
    <subcellularLocation>
        <location evidence="8">Cell membrane</location>
        <topology evidence="8">Multi-pass membrane protein</topology>
    </subcellularLocation>
</comment>
<keyword evidence="3" id="KW-1003">Cell membrane</keyword>
<dbReference type="PANTHER" id="PTHR43357">
    <property type="entry name" value="INNER MEMBRANE ABC TRANSPORTER PERMEASE PROTEIN YDCV"/>
    <property type="match status" value="1"/>
</dbReference>
<keyword evidence="2 8" id="KW-0813">Transport</keyword>
<keyword evidence="4" id="KW-0997">Cell inner membrane</keyword>
<feature type="transmembrane region" description="Helical" evidence="8">
    <location>
        <begin position="193"/>
        <end position="215"/>
    </location>
</feature>
<evidence type="ECO:0000256" key="3">
    <source>
        <dbReference type="ARBA" id="ARBA00022475"/>
    </source>
</evidence>
<evidence type="ECO:0000259" key="9">
    <source>
        <dbReference type="PROSITE" id="PS50928"/>
    </source>
</evidence>
<keyword evidence="6 8" id="KW-1133">Transmembrane helix</keyword>
<evidence type="ECO:0000313" key="11">
    <source>
        <dbReference type="Proteomes" id="UP000184608"/>
    </source>
</evidence>
<evidence type="ECO:0000256" key="7">
    <source>
        <dbReference type="ARBA" id="ARBA00023136"/>
    </source>
</evidence>
<dbReference type="STRING" id="1216006.VA7868_03031"/>
<keyword evidence="11" id="KW-1185">Reference proteome</keyword>
<evidence type="ECO:0000256" key="1">
    <source>
        <dbReference type="ARBA" id="ARBA00004429"/>
    </source>
</evidence>
<dbReference type="CDD" id="cd06261">
    <property type="entry name" value="TM_PBP2"/>
    <property type="match status" value="1"/>
</dbReference>
<dbReference type="InterPro" id="IPR035906">
    <property type="entry name" value="MetI-like_sf"/>
</dbReference>
<feature type="transmembrane region" description="Helical" evidence="8">
    <location>
        <begin position="141"/>
        <end position="163"/>
    </location>
</feature>
<dbReference type="EMBL" id="FQXZ01000035">
    <property type="protein sequence ID" value="SHI26215.1"/>
    <property type="molecule type" value="Genomic_DNA"/>
</dbReference>
<protein>
    <submittedName>
        <fullName evidence="10">Trehalose transport system permease protein SugB</fullName>
    </submittedName>
</protein>
<evidence type="ECO:0000313" key="10">
    <source>
        <dbReference type="EMBL" id="SHI26215.1"/>
    </source>
</evidence>
<evidence type="ECO:0000256" key="2">
    <source>
        <dbReference type="ARBA" id="ARBA00022448"/>
    </source>
</evidence>
<dbReference type="Proteomes" id="UP000184608">
    <property type="component" value="Unassembled WGS sequence"/>
</dbReference>
<reference evidence="10 11" key="1">
    <citation type="submission" date="2016-11" db="EMBL/GenBank/DDBJ databases">
        <authorList>
            <person name="Jaros S."/>
            <person name="Januszkiewicz K."/>
            <person name="Wedrychowicz H."/>
        </authorList>
    </citation>
    <scope>NUCLEOTIDE SEQUENCE [LARGE SCALE GENOMIC DNA]</scope>
    <source>
        <strain evidence="10 11">CECT 7868</strain>
    </source>
</reference>
<dbReference type="GO" id="GO:0005886">
    <property type="term" value="C:plasma membrane"/>
    <property type="evidence" value="ECO:0007669"/>
    <property type="project" value="UniProtKB-SubCell"/>
</dbReference>
<dbReference type="OrthoDB" id="9807047at2"/>
<evidence type="ECO:0000256" key="5">
    <source>
        <dbReference type="ARBA" id="ARBA00022692"/>
    </source>
</evidence>
<evidence type="ECO:0000256" key="4">
    <source>
        <dbReference type="ARBA" id="ARBA00022519"/>
    </source>
</evidence>
<dbReference type="Pfam" id="PF00528">
    <property type="entry name" value="BPD_transp_1"/>
    <property type="match status" value="1"/>
</dbReference>
<sequence>MNHPWLNRCVMWVLIVLCFLWLVIPFAMAVLWSLVDPHHAWAYPDMLPPVLSFERWKMVWTSTSLPDALINSYTLAPLVACLCMTLAFPTAWAFGRFNFPGKQAAQLLTLIPLVIPGFVIGIFFSSLLLQLGLHSRFTGILVGHTVLFMPYAIRILSVSFALVRQDLIDAARDLGASPLTMFRTAYLPVLKPGFVASFIIIFIMSIEEFALAFIIGSPDFTTVPTILYSYLGYNFVRPNAAVVSLILVIPNVLLMLVVERLQKNRNTVAITGKG</sequence>
<evidence type="ECO:0000256" key="6">
    <source>
        <dbReference type="ARBA" id="ARBA00022989"/>
    </source>
</evidence>
<dbReference type="InterPro" id="IPR000515">
    <property type="entry name" value="MetI-like"/>
</dbReference>
<dbReference type="PANTHER" id="PTHR43357:SF4">
    <property type="entry name" value="INNER MEMBRANE ABC TRANSPORTER PERMEASE PROTEIN YDCV"/>
    <property type="match status" value="1"/>
</dbReference>
<comment type="similarity">
    <text evidence="8">Belongs to the binding-protein-dependent transport system permease family.</text>
</comment>
<keyword evidence="7 8" id="KW-0472">Membrane</keyword>
<dbReference type="Gene3D" id="1.10.3720.10">
    <property type="entry name" value="MetI-like"/>
    <property type="match status" value="1"/>
</dbReference>
<dbReference type="PROSITE" id="PS50928">
    <property type="entry name" value="ABC_TM1"/>
    <property type="match status" value="1"/>
</dbReference>
<dbReference type="SUPFAM" id="SSF161098">
    <property type="entry name" value="MetI-like"/>
    <property type="match status" value="1"/>
</dbReference>